<dbReference type="Gene3D" id="1.10.357.10">
    <property type="entry name" value="Tetracycline Repressor, domain 2"/>
    <property type="match status" value="1"/>
</dbReference>
<dbReference type="Pfam" id="PF00440">
    <property type="entry name" value="TetR_N"/>
    <property type="match status" value="1"/>
</dbReference>
<accession>A0A1B2EUY5</accession>
<evidence type="ECO:0000259" key="5">
    <source>
        <dbReference type="PROSITE" id="PS50977"/>
    </source>
</evidence>
<gene>
    <name evidence="6" type="ORF">BB934_36715</name>
</gene>
<sequence length="229" mass="25506">MRDGDAVAVALPSMGVSSLNLGCWRRQPLFFLLRPRWTLTMIAHQISASSPVRDRILDAAEELICIRGVGSLTLEAVAHMADVSKGGILYHFRSKDCLISGLQQRLAEHLEERLRDTKHQPLPVLLAFLRELRQSYEAGGRCFAPLLLAREQQDPCPELQTLMTNLIRRSDVSDSRDGGLLLFASLGLVLASLTRIPHLKPEQAQHFFNRLEDAADVLANQPREEAGVP</sequence>
<keyword evidence="3" id="KW-0804">Transcription</keyword>
<dbReference type="PANTHER" id="PTHR30055">
    <property type="entry name" value="HTH-TYPE TRANSCRIPTIONAL REGULATOR RUTR"/>
    <property type="match status" value="1"/>
</dbReference>
<reference evidence="6" key="1">
    <citation type="submission" date="2016-07" db="EMBL/GenBank/DDBJ databases">
        <title>Microvirga ossetica sp. nov. a new species of rhizobia isolated from root nodules of the legume species Vicia alpestris Steven originated from North Ossetia region in the Caucasus.</title>
        <authorList>
            <person name="Safronova V.I."/>
            <person name="Kuznetsova I.G."/>
            <person name="Sazanova A.L."/>
            <person name="Belimov A."/>
            <person name="Andronov E."/>
            <person name="Osledkin Y.S."/>
            <person name="Onishchuk O.P."/>
            <person name="Kurchak O.N."/>
            <person name="Shaposhnikov A.I."/>
            <person name="Willems A."/>
            <person name="Tikhonovich I.A."/>
        </authorList>
    </citation>
    <scope>NUCLEOTIDE SEQUENCE [LARGE SCALE GENOMIC DNA]</scope>
    <source>
        <strain evidence="6">V5/3M</strain>
        <plasmid evidence="6">unnamed3</plasmid>
    </source>
</reference>
<dbReference type="InterPro" id="IPR001647">
    <property type="entry name" value="HTH_TetR"/>
</dbReference>
<dbReference type="InterPro" id="IPR009057">
    <property type="entry name" value="Homeodomain-like_sf"/>
</dbReference>
<evidence type="ECO:0000256" key="1">
    <source>
        <dbReference type="ARBA" id="ARBA00023015"/>
    </source>
</evidence>
<proteinExistence type="predicted"/>
<keyword evidence="6" id="KW-0614">Plasmid</keyword>
<dbReference type="PANTHER" id="PTHR30055:SF234">
    <property type="entry name" value="HTH-TYPE TRANSCRIPTIONAL REGULATOR BETI"/>
    <property type="match status" value="1"/>
</dbReference>
<dbReference type="AlphaFoldDB" id="A0A1B2EUY5"/>
<dbReference type="PRINTS" id="PR00455">
    <property type="entry name" value="HTHTETR"/>
</dbReference>
<dbReference type="PROSITE" id="PS50977">
    <property type="entry name" value="HTH_TETR_2"/>
    <property type="match status" value="1"/>
</dbReference>
<dbReference type="InterPro" id="IPR050109">
    <property type="entry name" value="HTH-type_TetR-like_transc_reg"/>
</dbReference>
<evidence type="ECO:0000256" key="2">
    <source>
        <dbReference type="ARBA" id="ARBA00023125"/>
    </source>
</evidence>
<organism evidence="6">
    <name type="scientific">Microvirga ossetica</name>
    <dbReference type="NCBI Taxonomy" id="1882682"/>
    <lineage>
        <taxon>Bacteria</taxon>
        <taxon>Pseudomonadati</taxon>
        <taxon>Pseudomonadota</taxon>
        <taxon>Alphaproteobacteria</taxon>
        <taxon>Hyphomicrobiales</taxon>
        <taxon>Methylobacteriaceae</taxon>
        <taxon>Microvirga</taxon>
    </lineage>
</organism>
<name>A0A1B2EUY5_9HYPH</name>
<evidence type="ECO:0000256" key="3">
    <source>
        <dbReference type="ARBA" id="ARBA00023163"/>
    </source>
</evidence>
<feature type="domain" description="HTH tetR-type" evidence="5">
    <location>
        <begin position="50"/>
        <end position="110"/>
    </location>
</feature>
<keyword evidence="2 4" id="KW-0238">DNA-binding</keyword>
<dbReference type="GO" id="GO:0000976">
    <property type="term" value="F:transcription cis-regulatory region binding"/>
    <property type="evidence" value="ECO:0007669"/>
    <property type="project" value="TreeGrafter"/>
</dbReference>
<evidence type="ECO:0000256" key="4">
    <source>
        <dbReference type="PROSITE-ProRule" id="PRU00335"/>
    </source>
</evidence>
<dbReference type="GO" id="GO:0003700">
    <property type="term" value="F:DNA-binding transcription factor activity"/>
    <property type="evidence" value="ECO:0007669"/>
    <property type="project" value="TreeGrafter"/>
</dbReference>
<evidence type="ECO:0000313" key="6">
    <source>
        <dbReference type="EMBL" id="ANY83775.1"/>
    </source>
</evidence>
<dbReference type="KEGG" id="moc:BB934_36715"/>
<keyword evidence="1" id="KW-0805">Transcription regulation</keyword>
<geneLocation type="plasmid" evidence="6">
    <name>unnamed3</name>
</geneLocation>
<dbReference type="EMBL" id="CP016618">
    <property type="protein sequence ID" value="ANY83775.1"/>
    <property type="molecule type" value="Genomic_DNA"/>
</dbReference>
<protein>
    <recommendedName>
        <fullName evidence="5">HTH tetR-type domain-containing protein</fullName>
    </recommendedName>
</protein>
<feature type="DNA-binding region" description="H-T-H motif" evidence="4">
    <location>
        <begin position="73"/>
        <end position="92"/>
    </location>
</feature>
<dbReference type="SUPFAM" id="SSF46689">
    <property type="entry name" value="Homeodomain-like"/>
    <property type="match status" value="1"/>
</dbReference>